<dbReference type="SUPFAM" id="SSF143975">
    <property type="entry name" value="IlvD/EDD N-terminal domain-like"/>
    <property type="match status" value="1"/>
</dbReference>
<feature type="domain" description="Dihydroxy-acid/6-phosphogluconate dehydratase C-terminal" evidence="7">
    <location>
        <begin position="362"/>
        <end position="556"/>
    </location>
</feature>
<evidence type="ECO:0000313" key="9">
    <source>
        <dbReference type="Proteomes" id="UP000249915"/>
    </source>
</evidence>
<gene>
    <name evidence="8" type="ORF">BAY60_32845</name>
</gene>
<dbReference type="Proteomes" id="UP000249915">
    <property type="component" value="Unassembled WGS sequence"/>
</dbReference>
<accession>A0A2V4AHV5</accession>
<evidence type="ECO:0000256" key="1">
    <source>
        <dbReference type="ARBA" id="ARBA00006486"/>
    </source>
</evidence>
<evidence type="ECO:0000256" key="3">
    <source>
        <dbReference type="ARBA" id="ARBA00023014"/>
    </source>
</evidence>
<dbReference type="OrthoDB" id="4744252at2"/>
<name>A0A2V4AHV5_9PSEU</name>
<keyword evidence="5" id="KW-0028">Amino-acid biosynthesis</keyword>
<evidence type="ECO:0000256" key="4">
    <source>
        <dbReference type="ARBA" id="ARBA00023239"/>
    </source>
</evidence>
<dbReference type="GO" id="GO:0016836">
    <property type="term" value="F:hydro-lyase activity"/>
    <property type="evidence" value="ECO:0007669"/>
    <property type="project" value="TreeGrafter"/>
</dbReference>
<keyword evidence="3" id="KW-0411">Iron-sulfur</keyword>
<dbReference type="PANTHER" id="PTHR43661">
    <property type="entry name" value="D-XYLONATE DEHYDRATASE"/>
    <property type="match status" value="1"/>
</dbReference>
<dbReference type="PANTHER" id="PTHR43661:SF3">
    <property type="entry name" value="D-XYLONATE DEHYDRATASE YAGF-RELATED"/>
    <property type="match status" value="1"/>
</dbReference>
<dbReference type="AlphaFoldDB" id="A0A2V4AHV5"/>
<keyword evidence="5" id="KW-0100">Branched-chain amino acid biosynthesis</keyword>
<protein>
    <submittedName>
        <fullName evidence="8">Dihydroxy-acid dehydratase</fullName>
    </submittedName>
</protein>
<dbReference type="InterPro" id="IPR042096">
    <property type="entry name" value="Dihydro-acid_dehy_C"/>
</dbReference>
<dbReference type="GO" id="GO:0009082">
    <property type="term" value="P:branched-chain amino acid biosynthetic process"/>
    <property type="evidence" value="ECO:0007669"/>
    <property type="project" value="UniProtKB-KW"/>
</dbReference>
<dbReference type="GO" id="GO:0005829">
    <property type="term" value="C:cytosol"/>
    <property type="evidence" value="ECO:0007669"/>
    <property type="project" value="TreeGrafter"/>
</dbReference>
<dbReference type="InterPro" id="IPR056740">
    <property type="entry name" value="ILV_EDD_C"/>
</dbReference>
<comment type="caution">
    <text evidence="8">The sequence shown here is derived from an EMBL/GenBank/DDBJ whole genome shotgun (WGS) entry which is preliminary data.</text>
</comment>
<organism evidence="8 9">
    <name type="scientific">Prauserella muralis</name>
    <dbReference type="NCBI Taxonomy" id="588067"/>
    <lineage>
        <taxon>Bacteria</taxon>
        <taxon>Bacillati</taxon>
        <taxon>Actinomycetota</taxon>
        <taxon>Actinomycetes</taxon>
        <taxon>Pseudonocardiales</taxon>
        <taxon>Pseudonocardiaceae</taxon>
        <taxon>Prauserella</taxon>
    </lineage>
</organism>
<sequence length="567" mass="59444">MEKPKLRSNFAPGSSRWAVRRAQWKALGLSDEDMEKPKIAVVNSSSELAICFSHLDDVAETVKQSVREAGGLPFEIRTTAPSDFIFCAGGGGGYILSSRDLIVNDIEVTVEGAQLDGMVCLSSCDKTPPAHLMAAARLDLPTILMVCGYQPSGEYQGEPMDIEEVFIRAADAERGSITTEEIGAMADNAVRGPGVCSGMGTANSMHVVTEALGMSLPGGAPVLANSSKMTEYARRTGERIVGMVLEDLRPRQILTPSAFHNAVAAVLASSGSINTVKHLQATATEGELDVDVFALFEQLSNTAPMLSAVRPNGNRSIEDFEAAGGARALLKQLEPILQPEALTVTGRTVRQNLAGFEVPDDEVIRPLDRPVSTEAPIVIMHGSLAPESAIVKLGARDAQRKRQFSGPAVVCGAGNDAMSAINDGRVKAGDVLVVRGGGLKGGPGMAGRASMVAFLLYAAGLENEVALVTDGQLSGLVNKGLVVGEVCPESAVGGPLALVRDGDRISIDVDTCTVDLDVDADELAARAAELGEPALPRARGYLHLYQRTVGPMSSGAVLGHETGARPR</sequence>
<dbReference type="InterPro" id="IPR020558">
    <property type="entry name" value="DiOHA_6PGluconate_deHydtase_CS"/>
</dbReference>
<keyword evidence="2" id="KW-0479">Metal-binding</keyword>
<evidence type="ECO:0000313" key="8">
    <source>
        <dbReference type="EMBL" id="PXY19522.1"/>
    </source>
</evidence>
<dbReference type="EMBL" id="MASW01000007">
    <property type="protein sequence ID" value="PXY19522.1"/>
    <property type="molecule type" value="Genomic_DNA"/>
</dbReference>
<keyword evidence="2" id="KW-0001">2Fe-2S</keyword>
<dbReference type="InterPro" id="IPR000581">
    <property type="entry name" value="ILV_EDD_N"/>
</dbReference>
<evidence type="ECO:0000256" key="2">
    <source>
        <dbReference type="ARBA" id="ARBA00022714"/>
    </source>
</evidence>
<evidence type="ECO:0000259" key="6">
    <source>
        <dbReference type="Pfam" id="PF00920"/>
    </source>
</evidence>
<feature type="domain" description="Dihydroxy-acid/6-phosphogluconate dehydratase N-terminal" evidence="6">
    <location>
        <begin position="36"/>
        <end position="352"/>
    </location>
</feature>
<dbReference type="SUPFAM" id="SSF52016">
    <property type="entry name" value="LeuD/IlvD-like"/>
    <property type="match status" value="1"/>
</dbReference>
<dbReference type="GO" id="GO:0051537">
    <property type="term" value="F:2 iron, 2 sulfur cluster binding"/>
    <property type="evidence" value="ECO:0007669"/>
    <property type="project" value="UniProtKB-KW"/>
</dbReference>
<proteinExistence type="inferred from homology"/>
<keyword evidence="2" id="KW-0408">Iron</keyword>
<keyword evidence="9" id="KW-1185">Reference proteome</keyword>
<reference evidence="8 9" key="1">
    <citation type="submission" date="2016-07" db="EMBL/GenBank/DDBJ databases">
        <title>Draft genome sequence of Prauserella muralis DSM 45305, isolated from a mould-covered wall in an indoor environment.</title>
        <authorList>
            <person name="Ruckert C."/>
            <person name="Albersmeier A."/>
            <person name="Jiang C.-L."/>
            <person name="Jiang Y."/>
            <person name="Kalinowski J."/>
            <person name="Schneider O."/>
            <person name="Winkler A."/>
            <person name="Zotchev S.B."/>
        </authorList>
    </citation>
    <scope>NUCLEOTIDE SEQUENCE [LARGE SCALE GENOMIC DNA]</scope>
    <source>
        <strain evidence="8 9">DSM 45305</strain>
    </source>
</reference>
<evidence type="ECO:0000259" key="7">
    <source>
        <dbReference type="Pfam" id="PF24877"/>
    </source>
</evidence>
<dbReference type="PROSITE" id="PS00886">
    <property type="entry name" value="ILVD_EDD_1"/>
    <property type="match status" value="1"/>
</dbReference>
<keyword evidence="4" id="KW-0456">Lyase</keyword>
<dbReference type="Pfam" id="PF00920">
    <property type="entry name" value="ILVD_EDD_N"/>
    <property type="match status" value="1"/>
</dbReference>
<dbReference type="RefSeq" id="WP_112285449.1">
    <property type="nucleotide sequence ID" value="NZ_MASW01000007.1"/>
</dbReference>
<evidence type="ECO:0000256" key="5">
    <source>
        <dbReference type="ARBA" id="ARBA00023304"/>
    </source>
</evidence>
<comment type="similarity">
    <text evidence="1">Belongs to the IlvD/Edd family.</text>
</comment>
<dbReference type="InterPro" id="IPR037237">
    <property type="entry name" value="IlvD/EDD_N"/>
</dbReference>
<dbReference type="Gene3D" id="3.50.30.80">
    <property type="entry name" value="IlvD/EDD C-terminal domain-like"/>
    <property type="match status" value="1"/>
</dbReference>
<dbReference type="Pfam" id="PF24877">
    <property type="entry name" value="ILV_EDD_C"/>
    <property type="match status" value="1"/>
</dbReference>